<dbReference type="InterPro" id="IPR036188">
    <property type="entry name" value="FAD/NAD-bd_sf"/>
</dbReference>
<comment type="similarity">
    <text evidence="2 5">Belongs to the carotenoid/retinoid oxidoreductase family.</text>
</comment>
<proteinExistence type="inferred from homology"/>
<accession>A0ABX7B0K7</accession>
<name>A0ABX7B0K7_9PROT</name>
<evidence type="ECO:0000256" key="2">
    <source>
        <dbReference type="ARBA" id="ARBA00006046"/>
    </source>
</evidence>
<dbReference type="Pfam" id="PF01593">
    <property type="entry name" value="Amino_oxidase"/>
    <property type="match status" value="1"/>
</dbReference>
<keyword evidence="8" id="KW-1185">Reference proteome</keyword>
<evidence type="ECO:0000259" key="6">
    <source>
        <dbReference type="Pfam" id="PF01593"/>
    </source>
</evidence>
<sequence>MNKMTRDIPVPPHAVVIGSGFGGLAAAVRLGARGYRVTVLERLDAPGGRAYVYRQDGFTFDAGPTIVTAPFLLEELWQLCGKRLADDVELRAISPFYRIRFDDGAVFEYSGDDAAMRAEVAKFSPADVAGYESFLKASEARFRIGFERLGDVPFSSWTDMARVLPDLVRLAGHRSVHDLVCRHVRDPRLRTVLSFHPLLVGGNPFATTSIYSLIAFLERRWGVHFAMGGTGRLVRGLVGLIEGQGGAVRCNAEVARITVRDGRATGVRLDSGQEIAADIVVSNADSAWTYRHLIEPEARRRWTDRRIDRARYSMSLFVWYFGTRRRYEDVAHHTILLGPRYRELLDDIFRRKVLAPDFSLYLHRPTATDPSLAPDGCDAFYVLSPVPHLDSGTRWDETAETYRRAIERRLGETLLPGLGNHIVTSRMLTPQDFQDRLLSMRGAAFGLEPVLTQSAWFRPHNRSEEIERLYLVGAGTHPGAGLPGVLSSARILDKVVPHAAVLA</sequence>
<evidence type="ECO:0000313" key="7">
    <source>
        <dbReference type="EMBL" id="QQP87803.1"/>
    </source>
</evidence>
<dbReference type="Proteomes" id="UP000595197">
    <property type="component" value="Chromosome"/>
</dbReference>
<reference evidence="7" key="1">
    <citation type="submission" date="2021-02" db="EMBL/GenBank/DDBJ databases">
        <title>Skermanella TT6 skin isolate.</title>
        <authorList>
            <person name="Lee K."/>
            <person name="Ganzorig M."/>
        </authorList>
    </citation>
    <scope>NUCLEOTIDE SEQUENCE</scope>
    <source>
        <strain evidence="7">TT6</strain>
    </source>
</reference>
<protein>
    <submittedName>
        <fullName evidence="7">Phytoene desaturase</fullName>
    </submittedName>
</protein>
<dbReference type="Gene3D" id="3.50.50.60">
    <property type="entry name" value="FAD/NAD(P)-binding domain"/>
    <property type="match status" value="2"/>
</dbReference>
<keyword evidence="3 5" id="KW-0125">Carotenoid biosynthesis</keyword>
<dbReference type="InterPro" id="IPR002937">
    <property type="entry name" value="Amino_oxidase"/>
</dbReference>
<dbReference type="PANTHER" id="PTHR43734">
    <property type="entry name" value="PHYTOENE DESATURASE"/>
    <property type="match status" value="1"/>
</dbReference>
<dbReference type="EMBL" id="CP067420">
    <property type="protein sequence ID" value="QQP87803.1"/>
    <property type="molecule type" value="Genomic_DNA"/>
</dbReference>
<dbReference type="NCBIfam" id="TIGR02734">
    <property type="entry name" value="crtI_fam"/>
    <property type="match status" value="1"/>
</dbReference>
<evidence type="ECO:0000256" key="4">
    <source>
        <dbReference type="ARBA" id="ARBA00023002"/>
    </source>
</evidence>
<dbReference type="PANTHER" id="PTHR43734:SF3">
    <property type="entry name" value="B-CAROTENE KETOLASE"/>
    <property type="match status" value="1"/>
</dbReference>
<feature type="domain" description="Amine oxidase" evidence="6">
    <location>
        <begin position="22"/>
        <end position="490"/>
    </location>
</feature>
<evidence type="ECO:0000256" key="1">
    <source>
        <dbReference type="ARBA" id="ARBA00004829"/>
    </source>
</evidence>
<evidence type="ECO:0000313" key="8">
    <source>
        <dbReference type="Proteomes" id="UP000595197"/>
    </source>
</evidence>
<dbReference type="InterPro" id="IPR014105">
    <property type="entry name" value="Carotenoid/retinoid_OxRdtase"/>
</dbReference>
<gene>
    <name evidence="7" type="ORF">IGS68_17155</name>
</gene>
<comment type="pathway">
    <text evidence="1 5">Carotenoid biosynthesis.</text>
</comment>
<keyword evidence="4 5" id="KW-0560">Oxidoreductase</keyword>
<organism evidence="7 8">
    <name type="scientific">Skermanella cutis</name>
    <dbReference type="NCBI Taxonomy" id="2775420"/>
    <lineage>
        <taxon>Bacteria</taxon>
        <taxon>Pseudomonadati</taxon>
        <taxon>Pseudomonadota</taxon>
        <taxon>Alphaproteobacteria</taxon>
        <taxon>Rhodospirillales</taxon>
        <taxon>Azospirillaceae</taxon>
        <taxon>Skermanella</taxon>
    </lineage>
</organism>
<evidence type="ECO:0000256" key="3">
    <source>
        <dbReference type="ARBA" id="ARBA00022746"/>
    </source>
</evidence>
<dbReference type="SUPFAM" id="SSF51905">
    <property type="entry name" value="FAD/NAD(P)-binding domain"/>
    <property type="match status" value="1"/>
</dbReference>
<evidence type="ECO:0000256" key="5">
    <source>
        <dbReference type="RuleBase" id="RU362075"/>
    </source>
</evidence>